<gene>
    <name evidence="6" type="ordered locus">PSMK_10140</name>
</gene>
<dbReference type="InterPro" id="IPR050884">
    <property type="entry name" value="CNP_phosphodiesterase-III"/>
</dbReference>
<dbReference type="HOGENOM" id="CLU_052611_1_0_0"/>
<keyword evidence="2" id="KW-0378">Hydrolase</keyword>
<dbReference type="EMBL" id="AP012338">
    <property type="protein sequence ID" value="BAM03173.1"/>
    <property type="molecule type" value="Genomic_DNA"/>
</dbReference>
<feature type="domain" description="Calcineurin-like phosphoesterase" evidence="5">
    <location>
        <begin position="1"/>
        <end position="225"/>
    </location>
</feature>
<evidence type="ECO:0000313" key="6">
    <source>
        <dbReference type="EMBL" id="BAM03173.1"/>
    </source>
</evidence>
<dbReference type="AlphaFoldDB" id="I0ID35"/>
<keyword evidence="1" id="KW-0479">Metal-binding</keyword>
<comment type="similarity">
    <text evidence="4">Belongs to the cyclic nucleotide phosphodiesterase class-III family.</text>
</comment>
<dbReference type="GO" id="GO:0046872">
    <property type="term" value="F:metal ion binding"/>
    <property type="evidence" value="ECO:0007669"/>
    <property type="project" value="UniProtKB-KW"/>
</dbReference>
<keyword evidence="3" id="KW-0408">Iron</keyword>
<protein>
    <recommendedName>
        <fullName evidence="5">Calcineurin-like phosphoesterase domain-containing protein</fullName>
    </recommendedName>
</protein>
<proteinExistence type="inferred from homology"/>
<organism evidence="6 7">
    <name type="scientific">Phycisphaera mikurensis (strain NBRC 102666 / KCTC 22515 / FYK2301M01)</name>
    <dbReference type="NCBI Taxonomy" id="1142394"/>
    <lineage>
        <taxon>Bacteria</taxon>
        <taxon>Pseudomonadati</taxon>
        <taxon>Planctomycetota</taxon>
        <taxon>Phycisphaerae</taxon>
        <taxon>Phycisphaerales</taxon>
        <taxon>Phycisphaeraceae</taxon>
        <taxon>Phycisphaera</taxon>
    </lineage>
</organism>
<dbReference type="Gene3D" id="3.60.21.10">
    <property type="match status" value="1"/>
</dbReference>
<evidence type="ECO:0000256" key="1">
    <source>
        <dbReference type="ARBA" id="ARBA00022723"/>
    </source>
</evidence>
<reference evidence="6 7" key="1">
    <citation type="submission" date="2012-02" db="EMBL/GenBank/DDBJ databases">
        <title>Complete genome sequence of Phycisphaera mikurensis NBRC 102666.</title>
        <authorList>
            <person name="Ankai A."/>
            <person name="Hosoyama A."/>
            <person name="Terui Y."/>
            <person name="Sekine M."/>
            <person name="Fukai R."/>
            <person name="Kato Y."/>
            <person name="Nakamura S."/>
            <person name="Yamada-Narita S."/>
            <person name="Kawakoshi A."/>
            <person name="Fukunaga Y."/>
            <person name="Yamazaki S."/>
            <person name="Fujita N."/>
        </authorList>
    </citation>
    <scope>NUCLEOTIDE SEQUENCE [LARGE SCALE GENOMIC DNA]</scope>
    <source>
        <strain evidence="7">NBRC 102666 / KCTC 22515 / FYK2301M01</strain>
    </source>
</reference>
<dbReference type="eggNOG" id="COG1409">
    <property type="taxonomic scope" value="Bacteria"/>
</dbReference>
<keyword evidence="7" id="KW-1185">Reference proteome</keyword>
<dbReference type="Proteomes" id="UP000007881">
    <property type="component" value="Chromosome"/>
</dbReference>
<dbReference type="InterPro" id="IPR029052">
    <property type="entry name" value="Metallo-depent_PP-like"/>
</dbReference>
<dbReference type="PANTHER" id="PTHR42988">
    <property type="entry name" value="PHOSPHOHYDROLASE"/>
    <property type="match status" value="1"/>
</dbReference>
<accession>I0ID35</accession>
<dbReference type="PANTHER" id="PTHR42988:SF2">
    <property type="entry name" value="CYCLIC NUCLEOTIDE PHOSPHODIESTERASE CBUA0032-RELATED"/>
    <property type="match status" value="1"/>
</dbReference>
<sequence length="297" mass="32872">MRLALLGDVHFFELRMAPRRLLSKRAMGHANLVLNRRKKFAHERLPALLEHLRAQKPDRLLMSGDVTTSSLEAEFARVRTALATLDDAEHAIQTVLVPGNHDAYTFRSHRTSRMRTLLADVVPPSFPHNEPLGDRWELLALDSAVPNRIFSRGRLGAEQFAATRTVIERKRAGEGLVILCHYPCVVPRGTPSGWSHDLKEAAELRELLQASPAEIVFVHGHVHKPWFIGGPRGLRPGVRILNCGSPCMLGPRYPAGQGYWTMDLPADPTRPLNATHHVPQAGGGFASTEHAATPGRP</sequence>
<evidence type="ECO:0000313" key="7">
    <source>
        <dbReference type="Proteomes" id="UP000007881"/>
    </source>
</evidence>
<evidence type="ECO:0000256" key="2">
    <source>
        <dbReference type="ARBA" id="ARBA00022801"/>
    </source>
</evidence>
<dbReference type="Pfam" id="PF00149">
    <property type="entry name" value="Metallophos"/>
    <property type="match status" value="1"/>
</dbReference>
<dbReference type="OrthoDB" id="9794568at2"/>
<evidence type="ECO:0000256" key="3">
    <source>
        <dbReference type="ARBA" id="ARBA00023004"/>
    </source>
</evidence>
<evidence type="ECO:0000259" key="5">
    <source>
        <dbReference type="Pfam" id="PF00149"/>
    </source>
</evidence>
<name>I0ID35_PHYMF</name>
<dbReference type="KEGG" id="phm:PSMK_10140"/>
<dbReference type="RefSeq" id="WP_014436392.1">
    <property type="nucleotide sequence ID" value="NC_017080.1"/>
</dbReference>
<dbReference type="GO" id="GO:0016787">
    <property type="term" value="F:hydrolase activity"/>
    <property type="evidence" value="ECO:0007669"/>
    <property type="project" value="UniProtKB-KW"/>
</dbReference>
<dbReference type="InterPro" id="IPR004843">
    <property type="entry name" value="Calcineurin-like_PHP"/>
</dbReference>
<evidence type="ECO:0000256" key="4">
    <source>
        <dbReference type="ARBA" id="ARBA00025742"/>
    </source>
</evidence>
<dbReference type="STRING" id="1142394.PSMK_10140"/>
<dbReference type="SUPFAM" id="SSF56300">
    <property type="entry name" value="Metallo-dependent phosphatases"/>
    <property type="match status" value="1"/>
</dbReference>